<sequence>MCAYAKTAPGETLSYRPPDLNRYAGEQFCLRITPEDFDLDRCFFVYLDERFEGYSLRKLFQTYFIAPGPEQEAEMASWLEPWLHMDPMLPKKRMLLRQLFAKVREHSGKVLFYINHGPGPLYPEDTVRSHLGTSVFDDGSFDDKILDVVLEFYADGEPLPELDQWARFDPIDTSVADTAGPTSGTNRRSLIGSLGLFLIAMLSLPFLLFSCRGRRGPNVGGGGGGGFGGGFGGGML</sequence>
<reference evidence="2" key="1">
    <citation type="submission" date="2024-05" db="EMBL/GenBank/DDBJ databases">
        <title>Planctomycetes of the genus Singulisphaera possess chitinolytic capabilities.</title>
        <authorList>
            <person name="Ivanova A."/>
        </authorList>
    </citation>
    <scope>NUCLEOTIDE SEQUENCE</scope>
    <source>
        <strain evidence="2">Ch08T</strain>
    </source>
</reference>
<evidence type="ECO:0000313" key="2">
    <source>
        <dbReference type="EMBL" id="XBH01249.1"/>
    </source>
</evidence>
<dbReference type="AlphaFoldDB" id="A0AAU7C7J6"/>
<proteinExistence type="predicted"/>
<evidence type="ECO:0008006" key="3">
    <source>
        <dbReference type="Google" id="ProtNLM"/>
    </source>
</evidence>
<dbReference type="EMBL" id="CP155447">
    <property type="protein sequence ID" value="XBH01249.1"/>
    <property type="molecule type" value="Genomic_DNA"/>
</dbReference>
<dbReference type="RefSeq" id="WP_406693942.1">
    <property type="nucleotide sequence ID" value="NZ_CP155447.1"/>
</dbReference>
<organism evidence="2">
    <name type="scientific">Singulisphaera sp. Ch08</name>
    <dbReference type="NCBI Taxonomy" id="3120278"/>
    <lineage>
        <taxon>Bacteria</taxon>
        <taxon>Pseudomonadati</taxon>
        <taxon>Planctomycetota</taxon>
        <taxon>Planctomycetia</taxon>
        <taxon>Isosphaerales</taxon>
        <taxon>Isosphaeraceae</taxon>
        <taxon>Singulisphaera</taxon>
    </lineage>
</organism>
<name>A0AAU7C7J6_9BACT</name>
<gene>
    <name evidence="2" type="ORF">V5E97_23165</name>
</gene>
<protein>
    <recommendedName>
        <fullName evidence="3">TPM domain-containing protein</fullName>
    </recommendedName>
</protein>
<evidence type="ECO:0000256" key="1">
    <source>
        <dbReference type="SAM" id="Phobius"/>
    </source>
</evidence>
<feature type="transmembrane region" description="Helical" evidence="1">
    <location>
        <begin position="190"/>
        <end position="209"/>
    </location>
</feature>
<keyword evidence="1" id="KW-1133">Transmembrane helix</keyword>
<keyword evidence="1" id="KW-0472">Membrane</keyword>
<accession>A0AAU7C7J6</accession>
<keyword evidence="1" id="KW-0812">Transmembrane</keyword>